<dbReference type="Proteomes" id="UP001177023">
    <property type="component" value="Unassembled WGS sequence"/>
</dbReference>
<evidence type="ECO:0000256" key="1">
    <source>
        <dbReference type="SAM" id="MobiDB-lite"/>
    </source>
</evidence>
<comment type="caution">
    <text evidence="2">The sequence shown here is derived from an EMBL/GenBank/DDBJ whole genome shotgun (WGS) entry which is preliminary data.</text>
</comment>
<organism evidence="2 3">
    <name type="scientific">Mesorhabditis spiculigera</name>
    <dbReference type="NCBI Taxonomy" id="96644"/>
    <lineage>
        <taxon>Eukaryota</taxon>
        <taxon>Metazoa</taxon>
        <taxon>Ecdysozoa</taxon>
        <taxon>Nematoda</taxon>
        <taxon>Chromadorea</taxon>
        <taxon>Rhabditida</taxon>
        <taxon>Rhabditina</taxon>
        <taxon>Rhabditomorpha</taxon>
        <taxon>Rhabditoidea</taxon>
        <taxon>Rhabditidae</taxon>
        <taxon>Mesorhabditinae</taxon>
        <taxon>Mesorhabditis</taxon>
    </lineage>
</organism>
<feature type="region of interest" description="Disordered" evidence="1">
    <location>
        <begin position="13"/>
        <end position="49"/>
    </location>
</feature>
<feature type="compositionally biased region" description="Polar residues" evidence="1">
    <location>
        <begin position="105"/>
        <end position="119"/>
    </location>
</feature>
<accession>A0AA36G0E1</accession>
<keyword evidence="3" id="KW-1185">Reference proteome</keyword>
<evidence type="ECO:0000313" key="3">
    <source>
        <dbReference type="Proteomes" id="UP001177023"/>
    </source>
</evidence>
<proteinExistence type="predicted"/>
<evidence type="ECO:0000313" key="2">
    <source>
        <dbReference type="EMBL" id="CAJ0568632.1"/>
    </source>
</evidence>
<feature type="compositionally biased region" description="Low complexity" evidence="1">
    <location>
        <begin position="92"/>
        <end position="104"/>
    </location>
</feature>
<reference evidence="2" key="1">
    <citation type="submission" date="2023-06" db="EMBL/GenBank/DDBJ databases">
        <authorList>
            <person name="Delattre M."/>
        </authorList>
    </citation>
    <scope>NUCLEOTIDE SEQUENCE</scope>
    <source>
        <strain evidence="2">AF72</strain>
    </source>
</reference>
<feature type="region of interest" description="Disordered" evidence="1">
    <location>
        <begin position="79"/>
        <end position="136"/>
    </location>
</feature>
<dbReference type="EMBL" id="CATQJA010001780">
    <property type="protein sequence ID" value="CAJ0568632.1"/>
    <property type="molecule type" value="Genomic_DNA"/>
</dbReference>
<gene>
    <name evidence="2" type="ORF">MSPICULIGERA_LOCUS7147</name>
</gene>
<name>A0AA36G0E1_9BILA</name>
<feature type="non-terminal residue" evidence="2">
    <location>
        <position position="1"/>
    </location>
</feature>
<dbReference type="AlphaFoldDB" id="A0AA36G0E1"/>
<sequence length="136" mass="14748">MIQKNLKSLRRSISEKLLGVKKHGQSSSPMPIPKPEPEPGSSQSLADDPFKECLANYSDNVSHLVFYGSSLQSLSSYSINDDHRRSTHSHTSHGSTDSSDTTSSNATMASNITDSSTDGLPTDEKMDKKMLAVTFA</sequence>
<protein>
    <submittedName>
        <fullName evidence="2">Uncharacterized protein</fullName>
    </submittedName>
</protein>